<dbReference type="Gene3D" id="3.30.70.20">
    <property type="match status" value="1"/>
</dbReference>
<dbReference type="PANTHER" id="PTHR43122">
    <property type="entry name" value="FERREDOXIN SUBUNIT OF PYRUVATE:FLAVODOXIN OXIDOREDUCTASE-RELATED"/>
    <property type="match status" value="1"/>
</dbReference>
<dbReference type="OrthoDB" id="9801699at2"/>
<dbReference type="RefSeq" id="WP_148809595.1">
    <property type="nucleotide sequence ID" value="NZ_CP042243.1"/>
</dbReference>
<dbReference type="Pfam" id="PF00037">
    <property type="entry name" value="Fer4"/>
    <property type="match status" value="1"/>
</dbReference>
<evidence type="ECO:0000259" key="4">
    <source>
        <dbReference type="PROSITE" id="PS51379"/>
    </source>
</evidence>
<evidence type="ECO:0000256" key="2">
    <source>
        <dbReference type="ARBA" id="ARBA00023004"/>
    </source>
</evidence>
<dbReference type="PROSITE" id="PS51379">
    <property type="entry name" value="4FE4S_FER_2"/>
    <property type="match status" value="2"/>
</dbReference>
<dbReference type="EMBL" id="CP042243">
    <property type="protein sequence ID" value="QEK12440.1"/>
    <property type="molecule type" value="Genomic_DNA"/>
</dbReference>
<dbReference type="PROSITE" id="PS00198">
    <property type="entry name" value="4FE4S_FER_1"/>
    <property type="match status" value="1"/>
</dbReference>
<evidence type="ECO:0000256" key="1">
    <source>
        <dbReference type="ARBA" id="ARBA00022723"/>
    </source>
</evidence>
<organism evidence="5 6">
    <name type="scientific">Crassaminicella thermophila</name>
    <dbReference type="NCBI Taxonomy" id="2599308"/>
    <lineage>
        <taxon>Bacteria</taxon>
        <taxon>Bacillati</taxon>
        <taxon>Bacillota</taxon>
        <taxon>Clostridia</taxon>
        <taxon>Eubacteriales</taxon>
        <taxon>Clostridiaceae</taxon>
        <taxon>Crassaminicella</taxon>
    </lineage>
</organism>
<name>A0A5C0SE62_CRATE</name>
<dbReference type="Proteomes" id="UP000324646">
    <property type="component" value="Chromosome"/>
</dbReference>
<protein>
    <submittedName>
        <fullName evidence="5">4Fe-4S dicluster domain-containing protein</fullName>
    </submittedName>
</protein>
<dbReference type="InterPro" id="IPR017896">
    <property type="entry name" value="4Fe4S_Fe-S-bd"/>
</dbReference>
<accession>A0A5C0SE62</accession>
<evidence type="ECO:0000313" key="5">
    <source>
        <dbReference type="EMBL" id="QEK12440.1"/>
    </source>
</evidence>
<feature type="domain" description="4Fe-4S ferredoxin-type" evidence="4">
    <location>
        <begin position="65"/>
        <end position="94"/>
    </location>
</feature>
<keyword evidence="3" id="KW-0411">Iron-sulfur</keyword>
<gene>
    <name evidence="5" type="ORF">FQB35_08655</name>
</gene>
<feature type="domain" description="4Fe-4S ferredoxin-type" evidence="4">
    <location>
        <begin position="32"/>
        <end position="62"/>
    </location>
</feature>
<keyword evidence="6" id="KW-1185">Reference proteome</keyword>
<dbReference type="AlphaFoldDB" id="A0A5C0SE62"/>
<evidence type="ECO:0000313" key="6">
    <source>
        <dbReference type="Proteomes" id="UP000324646"/>
    </source>
</evidence>
<dbReference type="InterPro" id="IPR017900">
    <property type="entry name" value="4Fe4S_Fe_S_CS"/>
</dbReference>
<dbReference type="PANTHER" id="PTHR43122:SF1">
    <property type="entry name" value="IRON-SULFUR-BINDING PROTEIN"/>
    <property type="match status" value="1"/>
</dbReference>
<dbReference type="GO" id="GO:0046872">
    <property type="term" value="F:metal ion binding"/>
    <property type="evidence" value="ECO:0007669"/>
    <property type="project" value="UniProtKB-KW"/>
</dbReference>
<dbReference type="SUPFAM" id="SSF54862">
    <property type="entry name" value="4Fe-4S ferredoxins"/>
    <property type="match status" value="1"/>
</dbReference>
<keyword evidence="1" id="KW-0479">Metal-binding</keyword>
<dbReference type="KEGG" id="crs:FQB35_08655"/>
<sequence length="179" mass="20345">MKNEYLKNYGAPSLDELKKLPSFPKRKDFEKGPIAVIECIEEIPCNPCEKSCPTGAITIGKPITNLPRIHFEKCIGCGICVAACPGLAIYIKHLNYSEEEALISFPYEFLHLPQKDDIVKLVGRLGEEICKGKVVEILNAKWNNHTPIIRVSYNKKYFDKVVTIKRLKKNNCHNKMNNL</sequence>
<evidence type="ECO:0000256" key="3">
    <source>
        <dbReference type="ARBA" id="ARBA00023014"/>
    </source>
</evidence>
<keyword evidence="2" id="KW-0408">Iron</keyword>
<proteinExistence type="predicted"/>
<dbReference type="GO" id="GO:0051536">
    <property type="term" value="F:iron-sulfur cluster binding"/>
    <property type="evidence" value="ECO:0007669"/>
    <property type="project" value="UniProtKB-KW"/>
</dbReference>
<reference evidence="5 6" key="1">
    <citation type="submission" date="2019-07" db="EMBL/GenBank/DDBJ databases">
        <title>Complete genome of Crassaminicella thermophila SY095.</title>
        <authorList>
            <person name="Li X."/>
        </authorList>
    </citation>
    <scope>NUCLEOTIDE SEQUENCE [LARGE SCALE GENOMIC DNA]</scope>
    <source>
        <strain evidence="5 6">SY095</strain>
    </source>
</reference>